<dbReference type="KEGG" id="scu:SCE1572_24340"/>
<feature type="chain" id="PRO_5004525525" description="Sulfatase-modifying factor enzyme-like domain-containing protein" evidence="2">
    <location>
        <begin position="20"/>
        <end position="322"/>
    </location>
</feature>
<protein>
    <recommendedName>
        <fullName evidence="3">Sulfatase-modifying factor enzyme-like domain-containing protein</fullName>
    </recommendedName>
</protein>
<dbReference type="HOGENOM" id="CLU_888264_0_0_7"/>
<dbReference type="AlphaFoldDB" id="S4XXW7"/>
<dbReference type="PANTHER" id="PTHR23150">
    <property type="entry name" value="SULFATASE MODIFYING FACTOR 1, 2"/>
    <property type="match status" value="1"/>
</dbReference>
<evidence type="ECO:0000313" key="4">
    <source>
        <dbReference type="EMBL" id="AGP37339.1"/>
    </source>
</evidence>
<gene>
    <name evidence="4" type="ORF">SCE1572_24340</name>
</gene>
<dbReference type="PROSITE" id="PS51257">
    <property type="entry name" value="PROKAR_LIPOPROTEIN"/>
    <property type="match status" value="1"/>
</dbReference>
<dbReference type="GO" id="GO:0120147">
    <property type="term" value="F:formylglycine-generating oxidase activity"/>
    <property type="evidence" value="ECO:0007669"/>
    <property type="project" value="TreeGrafter"/>
</dbReference>
<feature type="signal peptide" evidence="2">
    <location>
        <begin position="1"/>
        <end position="19"/>
    </location>
</feature>
<organism evidence="4 5">
    <name type="scientific">Sorangium cellulosum So0157-2</name>
    <dbReference type="NCBI Taxonomy" id="1254432"/>
    <lineage>
        <taxon>Bacteria</taxon>
        <taxon>Pseudomonadati</taxon>
        <taxon>Myxococcota</taxon>
        <taxon>Polyangia</taxon>
        <taxon>Polyangiales</taxon>
        <taxon>Polyangiaceae</taxon>
        <taxon>Sorangium</taxon>
    </lineage>
</organism>
<evidence type="ECO:0000259" key="3">
    <source>
        <dbReference type="Pfam" id="PF03781"/>
    </source>
</evidence>
<evidence type="ECO:0000256" key="2">
    <source>
        <dbReference type="SAM" id="SignalP"/>
    </source>
</evidence>
<dbReference type="InterPro" id="IPR005532">
    <property type="entry name" value="SUMF_dom"/>
</dbReference>
<dbReference type="eggNOG" id="COG1262">
    <property type="taxonomic scope" value="Bacteria"/>
</dbReference>
<evidence type="ECO:0000313" key="5">
    <source>
        <dbReference type="Proteomes" id="UP000014803"/>
    </source>
</evidence>
<keyword evidence="2" id="KW-0732">Signal</keyword>
<dbReference type="Pfam" id="PF03781">
    <property type="entry name" value="FGE-sulfatase"/>
    <property type="match status" value="1"/>
</dbReference>
<accession>S4XXW7</accession>
<dbReference type="InterPro" id="IPR016187">
    <property type="entry name" value="CTDL_fold"/>
</dbReference>
<evidence type="ECO:0000256" key="1">
    <source>
        <dbReference type="SAM" id="MobiDB-lite"/>
    </source>
</evidence>
<dbReference type="EMBL" id="CP003969">
    <property type="protein sequence ID" value="AGP37339.1"/>
    <property type="molecule type" value="Genomic_DNA"/>
</dbReference>
<reference evidence="4 5" key="1">
    <citation type="journal article" date="2013" name="Sci. Rep.">
        <title>Extraordinary expansion of a Sorangium cellulosum genome from an alkaline milieu.</title>
        <authorList>
            <person name="Han K."/>
            <person name="Li Z.F."/>
            <person name="Peng R."/>
            <person name="Zhu L.P."/>
            <person name="Zhou T."/>
            <person name="Wang L.G."/>
            <person name="Li S.G."/>
            <person name="Zhang X.B."/>
            <person name="Hu W."/>
            <person name="Wu Z.H."/>
            <person name="Qin N."/>
            <person name="Li Y.Z."/>
        </authorList>
    </citation>
    <scope>NUCLEOTIDE SEQUENCE [LARGE SCALE GENOMIC DNA]</scope>
    <source>
        <strain evidence="4 5">So0157-2</strain>
    </source>
</reference>
<dbReference type="Proteomes" id="UP000014803">
    <property type="component" value="Chromosome"/>
</dbReference>
<dbReference type="STRING" id="1254432.SCE1572_24340"/>
<proteinExistence type="predicted"/>
<dbReference type="Gene3D" id="3.90.1580.10">
    <property type="entry name" value="paralog of FGE (formylglycine-generating enzyme)"/>
    <property type="match status" value="1"/>
</dbReference>
<dbReference type="RefSeq" id="WP_020736791.1">
    <property type="nucleotide sequence ID" value="NC_021658.1"/>
</dbReference>
<sequence length="322" mass="32109">MRSHSTPLVLSALFFPAVACGVLAAACGASPAAPPPDGPSPAAQVAPASASGGAATAPASPQPGSDAAPAGAGATAAQVGGETAAAQAGSGQASAPAAPPSDGCPDGMARVPGGSFVMGPLKVKATVADLCMDRTEVTAEAYAACVKAGKCTDTLANCAKEASTYGVAGKEKQPMVCVDFAQAEAYCAAQGKRLPRDDEWEWAARGGEEARPYPWGGEAPKDQLCWSGGGTVRKTACDVGSFPAGASPEGIQDLAGNVFEWTTSANDGKGKMRVARGGSWRDGIPPLVRTARPGGFEATYRCGFLGIRCVVEPAAQAAQPAQ</sequence>
<dbReference type="PATRIC" id="fig|1254432.3.peg.5514"/>
<name>S4XXW7_SORCE</name>
<dbReference type="InterPro" id="IPR042095">
    <property type="entry name" value="SUMF_sf"/>
</dbReference>
<dbReference type="OrthoDB" id="9768004at2"/>
<dbReference type="PANTHER" id="PTHR23150:SF19">
    <property type="entry name" value="FORMYLGLYCINE-GENERATING ENZYME"/>
    <property type="match status" value="1"/>
</dbReference>
<dbReference type="SUPFAM" id="SSF56436">
    <property type="entry name" value="C-type lectin-like"/>
    <property type="match status" value="1"/>
</dbReference>
<dbReference type="InterPro" id="IPR051043">
    <property type="entry name" value="Sulfatase_Mod_Factor_Kinase"/>
</dbReference>
<feature type="region of interest" description="Disordered" evidence="1">
    <location>
        <begin position="29"/>
        <end position="109"/>
    </location>
</feature>
<feature type="compositionally biased region" description="Low complexity" evidence="1">
    <location>
        <begin position="40"/>
        <end position="96"/>
    </location>
</feature>
<feature type="domain" description="Sulfatase-modifying factor enzyme-like" evidence="3">
    <location>
        <begin position="107"/>
        <end position="310"/>
    </location>
</feature>